<name>A0A0L8KQF1_STRVR</name>
<dbReference type="PATRIC" id="fig|1938.6.peg.3307"/>
<feature type="region of interest" description="Disordered" evidence="1">
    <location>
        <begin position="1"/>
        <end position="67"/>
    </location>
</feature>
<feature type="compositionally biased region" description="Basic and acidic residues" evidence="1">
    <location>
        <begin position="1"/>
        <end position="64"/>
    </location>
</feature>
<proteinExistence type="predicted"/>
<protein>
    <submittedName>
        <fullName evidence="2">Uncharacterized protein</fullName>
    </submittedName>
</protein>
<dbReference type="EMBL" id="LGUP01000120">
    <property type="protein sequence ID" value="KOG27969.1"/>
    <property type="molecule type" value="Genomic_DNA"/>
</dbReference>
<feature type="compositionally biased region" description="Pro residues" evidence="1">
    <location>
        <begin position="91"/>
        <end position="109"/>
    </location>
</feature>
<comment type="caution">
    <text evidence="2">The sequence shown here is derived from an EMBL/GenBank/DDBJ whole genome shotgun (WGS) entry which is preliminary data.</text>
</comment>
<accession>A0A0L8KQF1</accession>
<sequence>LKADGSRPADLKADGSRPADLKADGSRPADLRPDGMPDVPRPDGRPDVPRPDGRPDGLRSDRAQVADGISAVHHATTRTARPQRVPVPAPAVAPAVVPSPPPLPASPPRARPRAGAVLRTRRVWIPTAAALTAAVLVGGYVAYDRLGEEKPVEVGACLSNTRTAPAAYSPGEAREVDCSASTARFTVTAVPGADGACPSDGRPTERFRTRNLCVSPYVREGDCLDTSKGFAGLLPADLLWTAHPCADGGPFLQLRVTGVAESVYNRVECGPAYTLEPESLPWTETSHTDYCLKQA</sequence>
<feature type="non-terminal residue" evidence="2">
    <location>
        <position position="1"/>
    </location>
</feature>
<dbReference type="AlphaFoldDB" id="A0A0L8KQF1"/>
<dbReference type="Proteomes" id="UP000037023">
    <property type="component" value="Unassembled WGS sequence"/>
</dbReference>
<organism evidence="2 3">
    <name type="scientific">Streptomyces viridochromogenes</name>
    <dbReference type="NCBI Taxonomy" id="1938"/>
    <lineage>
        <taxon>Bacteria</taxon>
        <taxon>Bacillati</taxon>
        <taxon>Actinomycetota</taxon>
        <taxon>Actinomycetes</taxon>
        <taxon>Kitasatosporales</taxon>
        <taxon>Streptomycetaceae</taxon>
        <taxon>Streptomyces</taxon>
    </lineage>
</organism>
<feature type="region of interest" description="Disordered" evidence="1">
    <location>
        <begin position="91"/>
        <end position="111"/>
    </location>
</feature>
<reference evidence="2 3" key="1">
    <citation type="submission" date="2015-06" db="EMBL/GenBank/DDBJ databases">
        <authorList>
            <person name="Hoefler B.C."/>
            <person name="Straight P.D."/>
        </authorList>
    </citation>
    <scope>NUCLEOTIDE SEQUENCE [LARGE SCALE GENOMIC DNA]</scope>
    <source>
        <strain evidence="2 3">NRRL 3427</strain>
    </source>
</reference>
<evidence type="ECO:0000313" key="2">
    <source>
        <dbReference type="EMBL" id="KOG27969.1"/>
    </source>
</evidence>
<evidence type="ECO:0000256" key="1">
    <source>
        <dbReference type="SAM" id="MobiDB-lite"/>
    </source>
</evidence>
<evidence type="ECO:0000313" key="3">
    <source>
        <dbReference type="Proteomes" id="UP000037023"/>
    </source>
</evidence>
<gene>
    <name evidence="2" type="ORF">ADK34_15345</name>
</gene>